<evidence type="ECO:0000313" key="2">
    <source>
        <dbReference type="Proteomes" id="UP001291623"/>
    </source>
</evidence>
<gene>
    <name evidence="1" type="ORF">RND71_036796</name>
</gene>
<organism evidence="1 2">
    <name type="scientific">Anisodus tanguticus</name>
    <dbReference type="NCBI Taxonomy" id="243964"/>
    <lineage>
        <taxon>Eukaryota</taxon>
        <taxon>Viridiplantae</taxon>
        <taxon>Streptophyta</taxon>
        <taxon>Embryophyta</taxon>
        <taxon>Tracheophyta</taxon>
        <taxon>Spermatophyta</taxon>
        <taxon>Magnoliopsida</taxon>
        <taxon>eudicotyledons</taxon>
        <taxon>Gunneridae</taxon>
        <taxon>Pentapetalae</taxon>
        <taxon>asterids</taxon>
        <taxon>lamiids</taxon>
        <taxon>Solanales</taxon>
        <taxon>Solanaceae</taxon>
        <taxon>Solanoideae</taxon>
        <taxon>Hyoscyameae</taxon>
        <taxon>Anisodus</taxon>
    </lineage>
</organism>
<name>A0AAE1UUH4_9SOLA</name>
<dbReference type="Proteomes" id="UP001291623">
    <property type="component" value="Unassembled WGS sequence"/>
</dbReference>
<dbReference type="AlphaFoldDB" id="A0AAE1UUH4"/>
<reference evidence="1" key="1">
    <citation type="submission" date="2023-12" db="EMBL/GenBank/DDBJ databases">
        <title>Genome assembly of Anisodus tanguticus.</title>
        <authorList>
            <person name="Wang Y.-J."/>
        </authorList>
    </citation>
    <scope>NUCLEOTIDE SEQUENCE</scope>
    <source>
        <strain evidence="1">KB-2021</strain>
        <tissue evidence="1">Leaf</tissue>
    </source>
</reference>
<protein>
    <submittedName>
        <fullName evidence="1">Uncharacterized protein</fullName>
    </submittedName>
</protein>
<proteinExistence type="predicted"/>
<keyword evidence="2" id="KW-1185">Reference proteome</keyword>
<comment type="caution">
    <text evidence="1">The sequence shown here is derived from an EMBL/GenBank/DDBJ whole genome shotgun (WGS) entry which is preliminary data.</text>
</comment>
<accession>A0AAE1UUH4</accession>
<sequence>MAVEKGKEQSSNSHPWKYDVFLSCTNKLEWPQWKIRCEKMVRACANEMHRCPNTKCERLDMDDFKRGRGLKSIGER</sequence>
<evidence type="ECO:0000313" key="1">
    <source>
        <dbReference type="EMBL" id="KAK4343702.1"/>
    </source>
</evidence>
<dbReference type="EMBL" id="JAVYJV010000020">
    <property type="protein sequence ID" value="KAK4343702.1"/>
    <property type="molecule type" value="Genomic_DNA"/>
</dbReference>